<dbReference type="SUPFAM" id="SSF55874">
    <property type="entry name" value="ATPase domain of HSP90 chaperone/DNA topoisomerase II/histidine kinase"/>
    <property type="match status" value="1"/>
</dbReference>
<evidence type="ECO:0000313" key="16">
    <source>
        <dbReference type="Proteomes" id="UP000515856"/>
    </source>
</evidence>
<name>A0A7G9GN69_9FIRM</name>
<evidence type="ECO:0000259" key="14">
    <source>
        <dbReference type="PROSITE" id="PS50885"/>
    </source>
</evidence>
<keyword evidence="10" id="KW-0902">Two-component regulatory system</keyword>
<evidence type="ECO:0000256" key="9">
    <source>
        <dbReference type="ARBA" id="ARBA00022989"/>
    </source>
</evidence>
<dbReference type="SUPFAM" id="SSF158472">
    <property type="entry name" value="HAMP domain-like"/>
    <property type="match status" value="1"/>
</dbReference>
<dbReference type="PANTHER" id="PTHR34220:SF11">
    <property type="entry name" value="SENSOR PROTEIN KINASE HPTS"/>
    <property type="match status" value="1"/>
</dbReference>
<evidence type="ECO:0000256" key="12">
    <source>
        <dbReference type="SAM" id="Coils"/>
    </source>
</evidence>
<dbReference type="InterPro" id="IPR003594">
    <property type="entry name" value="HATPase_dom"/>
</dbReference>
<evidence type="ECO:0000313" key="15">
    <source>
        <dbReference type="EMBL" id="QNM12251.1"/>
    </source>
</evidence>
<keyword evidence="4" id="KW-0808">Transferase</keyword>
<dbReference type="Gene3D" id="6.10.340.10">
    <property type="match status" value="1"/>
</dbReference>
<dbReference type="KEGG" id="ehn:H9Q80_18750"/>
<evidence type="ECO:0000256" key="3">
    <source>
        <dbReference type="ARBA" id="ARBA00022553"/>
    </source>
</evidence>
<keyword evidence="2" id="KW-1003">Cell membrane</keyword>
<dbReference type="AlphaFoldDB" id="A0A7G9GN69"/>
<dbReference type="EMBL" id="CP060636">
    <property type="protein sequence ID" value="QNM12251.1"/>
    <property type="molecule type" value="Genomic_DNA"/>
</dbReference>
<dbReference type="PROSITE" id="PS50885">
    <property type="entry name" value="HAMP"/>
    <property type="match status" value="1"/>
</dbReference>
<dbReference type="InterPro" id="IPR050640">
    <property type="entry name" value="Bact_2-comp_sensor_kinase"/>
</dbReference>
<gene>
    <name evidence="15" type="ORF">H9Q80_18750</name>
</gene>
<dbReference type="Gene3D" id="3.30.565.10">
    <property type="entry name" value="Histidine kinase-like ATPase, C-terminal domain"/>
    <property type="match status" value="1"/>
</dbReference>
<protein>
    <submittedName>
        <fullName evidence="15">Histidine kinase</fullName>
    </submittedName>
</protein>
<evidence type="ECO:0000256" key="10">
    <source>
        <dbReference type="ARBA" id="ARBA00023012"/>
    </source>
</evidence>
<evidence type="ECO:0000256" key="7">
    <source>
        <dbReference type="ARBA" id="ARBA00022777"/>
    </source>
</evidence>
<feature type="transmembrane region" description="Helical" evidence="13">
    <location>
        <begin position="178"/>
        <end position="196"/>
    </location>
</feature>
<keyword evidence="9 13" id="KW-1133">Transmembrane helix</keyword>
<keyword evidence="12" id="KW-0175">Coiled coil</keyword>
<dbReference type="Pfam" id="PF02518">
    <property type="entry name" value="HATPase_c"/>
    <property type="match status" value="1"/>
</dbReference>
<organism evidence="15 16">
    <name type="scientific">[Eubacterium] hominis</name>
    <dbReference type="NCBI Taxonomy" id="2764325"/>
    <lineage>
        <taxon>Bacteria</taxon>
        <taxon>Bacillati</taxon>
        <taxon>Bacillota</taxon>
        <taxon>Erysipelotrichia</taxon>
        <taxon>Erysipelotrichales</taxon>
        <taxon>Erysipelotrichaceae</taxon>
        <taxon>Amedibacillus</taxon>
    </lineage>
</organism>
<evidence type="ECO:0000256" key="8">
    <source>
        <dbReference type="ARBA" id="ARBA00022840"/>
    </source>
</evidence>
<evidence type="ECO:0000256" key="13">
    <source>
        <dbReference type="SAM" id="Phobius"/>
    </source>
</evidence>
<dbReference type="Pfam" id="PF06580">
    <property type="entry name" value="His_kinase"/>
    <property type="match status" value="1"/>
</dbReference>
<evidence type="ECO:0000256" key="6">
    <source>
        <dbReference type="ARBA" id="ARBA00022741"/>
    </source>
</evidence>
<keyword evidence="7 15" id="KW-0418">Kinase</keyword>
<feature type="domain" description="HAMP" evidence="14">
    <location>
        <begin position="200"/>
        <end position="252"/>
    </location>
</feature>
<dbReference type="GO" id="GO:0005886">
    <property type="term" value="C:plasma membrane"/>
    <property type="evidence" value="ECO:0007669"/>
    <property type="project" value="UniProtKB-SubCell"/>
</dbReference>
<dbReference type="PANTHER" id="PTHR34220">
    <property type="entry name" value="SENSOR HISTIDINE KINASE YPDA"/>
    <property type="match status" value="1"/>
</dbReference>
<comment type="subcellular location">
    <subcellularLocation>
        <location evidence="1">Cell membrane</location>
        <topology evidence="1">Multi-pass membrane protein</topology>
    </subcellularLocation>
</comment>
<dbReference type="InterPro" id="IPR010559">
    <property type="entry name" value="Sig_transdc_His_kin_internal"/>
</dbReference>
<keyword evidence="8" id="KW-0067">ATP-binding</keyword>
<evidence type="ECO:0000256" key="5">
    <source>
        <dbReference type="ARBA" id="ARBA00022692"/>
    </source>
</evidence>
<evidence type="ECO:0000256" key="2">
    <source>
        <dbReference type="ARBA" id="ARBA00022475"/>
    </source>
</evidence>
<accession>A0A7G9GN69</accession>
<evidence type="ECO:0000256" key="11">
    <source>
        <dbReference type="ARBA" id="ARBA00023136"/>
    </source>
</evidence>
<reference evidence="15 16" key="1">
    <citation type="submission" date="2020-08" db="EMBL/GenBank/DDBJ databases">
        <authorList>
            <person name="Liu C."/>
            <person name="Sun Q."/>
        </authorList>
    </citation>
    <scope>NUCLEOTIDE SEQUENCE [LARGE SCALE GENOMIC DNA]</scope>
    <source>
        <strain evidence="15 16">NSJ-61</strain>
    </source>
</reference>
<keyword evidence="11 13" id="KW-0472">Membrane</keyword>
<proteinExistence type="predicted"/>
<keyword evidence="6" id="KW-0547">Nucleotide-binding</keyword>
<dbReference type="RefSeq" id="WP_117453790.1">
    <property type="nucleotide sequence ID" value="NZ_CP060636.1"/>
</dbReference>
<dbReference type="CDD" id="cd06225">
    <property type="entry name" value="HAMP"/>
    <property type="match status" value="1"/>
</dbReference>
<dbReference type="GO" id="GO:0000155">
    <property type="term" value="F:phosphorelay sensor kinase activity"/>
    <property type="evidence" value="ECO:0007669"/>
    <property type="project" value="InterPro"/>
</dbReference>
<evidence type="ECO:0000256" key="4">
    <source>
        <dbReference type="ARBA" id="ARBA00022679"/>
    </source>
</evidence>
<keyword evidence="5 13" id="KW-0812">Transmembrane</keyword>
<keyword evidence="3" id="KW-0597">Phosphoprotein</keyword>
<dbReference type="InterPro" id="IPR036890">
    <property type="entry name" value="HATPase_C_sf"/>
</dbReference>
<dbReference type="Proteomes" id="UP000515856">
    <property type="component" value="Chromosome"/>
</dbReference>
<keyword evidence="16" id="KW-1185">Reference proteome</keyword>
<sequence>MKKSKSFRKRMHSANFILIICILVFLFVFNSINSNVLRKYNDLLQAYNLMLEYYGNMEEASTHIKDYLYTDSEHAMQKYETSYNQASNCLKRLEKKTYIQESWRFSLLENMSKKYNQLCHKIARDFDNDKPDYEENYNTLQQYYRLIFNTSSDYYQMITKSMQSEEVRLSQLKTLTTGFSFLLVLILSIWVLYFMYHIMNSLSKPLDLLLHNINKVKEGKYDLRLISDSGQEMEELCLALNDMADQIQKNFDAERQKANLEKRLLAQENESLRKDELLIQSELQMLQNQINPHFLFNTLNMINRLVEIGETQTASDMILKTSQLLRYGLDMQNKISDLRKELEAIRAYIDIQKLRLGDRIDFIVHVEHEDEINDIRIPGMILQPLVENSLKHGLSNVMQDGEVEIFITKEDQIITISVSDNGEGMSQDKLNEFIKNSYQKDDGKNHLGLYNVIKRLEMFYREHIEIQIESDIDCGFSFTARINTANL</sequence>
<dbReference type="GO" id="GO:0005524">
    <property type="term" value="F:ATP binding"/>
    <property type="evidence" value="ECO:0007669"/>
    <property type="project" value="UniProtKB-KW"/>
</dbReference>
<feature type="coiled-coil region" evidence="12">
    <location>
        <begin position="243"/>
        <end position="275"/>
    </location>
</feature>
<evidence type="ECO:0000256" key="1">
    <source>
        <dbReference type="ARBA" id="ARBA00004651"/>
    </source>
</evidence>
<dbReference type="InterPro" id="IPR003660">
    <property type="entry name" value="HAMP_dom"/>
</dbReference>